<protein>
    <submittedName>
        <fullName evidence="2">Zinc transporter ZupT</fullName>
    </submittedName>
</protein>
<proteinExistence type="predicted"/>
<organism evidence="2 3">
    <name type="scientific">Sphaerisporangium siamense</name>
    <dbReference type="NCBI Taxonomy" id="795645"/>
    <lineage>
        <taxon>Bacteria</taxon>
        <taxon>Bacillati</taxon>
        <taxon>Actinomycetota</taxon>
        <taxon>Actinomycetes</taxon>
        <taxon>Streptosporangiales</taxon>
        <taxon>Streptosporangiaceae</taxon>
        <taxon>Sphaerisporangium</taxon>
    </lineage>
</organism>
<name>A0A7W7D3D4_9ACTN</name>
<feature type="transmembrane region" description="Helical" evidence="1">
    <location>
        <begin position="129"/>
        <end position="155"/>
    </location>
</feature>
<comment type="caution">
    <text evidence="2">The sequence shown here is derived from an EMBL/GenBank/DDBJ whole genome shotgun (WGS) entry which is preliminary data.</text>
</comment>
<sequence length="242" mass="24713">MILVSLSTLAGSWLVRANSRRLAGWLAAASAVMLITAVTDMLPDAWRDAREEGIALWVIAIAMAVGFLVITYFTRKGCGHDHAGSRPAGAHAPGRHRPIKQAIDAALFGGMGTATALTAHRAIEGATLALTGSVVVVLALMVHSASEGLALTALLDIAGQRVAPWMVAACLSPAVGVVTAFVGPIPGGAVPVLLALVTGVMLRTAFVGLKLATRERGGLSRWQVTVAAAAAVGIGALLLLAH</sequence>
<dbReference type="Proteomes" id="UP000542210">
    <property type="component" value="Unassembled WGS sequence"/>
</dbReference>
<keyword evidence="1" id="KW-1133">Transmembrane helix</keyword>
<gene>
    <name evidence="2" type="ORF">BJ982_000991</name>
</gene>
<keyword evidence="3" id="KW-1185">Reference proteome</keyword>
<reference evidence="2 3" key="1">
    <citation type="submission" date="2020-08" db="EMBL/GenBank/DDBJ databases">
        <title>Sequencing the genomes of 1000 actinobacteria strains.</title>
        <authorList>
            <person name="Klenk H.-P."/>
        </authorList>
    </citation>
    <scope>NUCLEOTIDE SEQUENCE [LARGE SCALE GENOMIC DNA]</scope>
    <source>
        <strain evidence="2 3">DSM 45784</strain>
    </source>
</reference>
<feature type="transmembrane region" description="Helical" evidence="1">
    <location>
        <begin position="224"/>
        <end position="241"/>
    </location>
</feature>
<keyword evidence="1" id="KW-0472">Membrane</keyword>
<dbReference type="AlphaFoldDB" id="A0A7W7D3D4"/>
<evidence type="ECO:0000313" key="2">
    <source>
        <dbReference type="EMBL" id="MBB4699447.1"/>
    </source>
</evidence>
<evidence type="ECO:0000313" key="3">
    <source>
        <dbReference type="Proteomes" id="UP000542210"/>
    </source>
</evidence>
<dbReference type="EMBL" id="JACHND010000001">
    <property type="protein sequence ID" value="MBB4699447.1"/>
    <property type="molecule type" value="Genomic_DNA"/>
</dbReference>
<feature type="transmembrane region" description="Helical" evidence="1">
    <location>
        <begin position="54"/>
        <end position="73"/>
    </location>
</feature>
<accession>A0A7W7D3D4</accession>
<dbReference type="RefSeq" id="WP_184876979.1">
    <property type="nucleotide sequence ID" value="NZ_BOOV01000024.1"/>
</dbReference>
<feature type="transmembrane region" description="Helical" evidence="1">
    <location>
        <begin position="22"/>
        <end position="42"/>
    </location>
</feature>
<evidence type="ECO:0000256" key="1">
    <source>
        <dbReference type="SAM" id="Phobius"/>
    </source>
</evidence>
<keyword evidence="1" id="KW-0812">Transmembrane</keyword>